<dbReference type="Pfam" id="PF01458">
    <property type="entry name" value="SUFBD_core"/>
    <property type="match status" value="1"/>
</dbReference>
<evidence type="ECO:0000259" key="1">
    <source>
        <dbReference type="Pfam" id="PF01458"/>
    </source>
</evidence>
<dbReference type="OrthoDB" id="9768262at2"/>
<gene>
    <name evidence="2" type="ORF">CRV04_10590</name>
</gene>
<evidence type="ECO:0000313" key="2">
    <source>
        <dbReference type="EMBL" id="RXJ55277.1"/>
    </source>
</evidence>
<dbReference type="GO" id="GO:0016226">
    <property type="term" value="P:iron-sulfur cluster assembly"/>
    <property type="evidence" value="ECO:0007669"/>
    <property type="project" value="InterPro"/>
</dbReference>
<dbReference type="InterPro" id="IPR055346">
    <property type="entry name" value="Fe-S_cluster_assembly_SufBD"/>
</dbReference>
<protein>
    <submittedName>
        <fullName evidence="2">Fe-S assembly protein</fullName>
    </submittedName>
</protein>
<accession>A0A4V1LNQ9</accession>
<name>A0A4V1LNQ9_9BACT</name>
<organism evidence="2 3">
    <name type="scientific">Candidatus Marinarcus aquaticus</name>
    <dbReference type="NCBI Taxonomy" id="2044504"/>
    <lineage>
        <taxon>Bacteria</taxon>
        <taxon>Pseudomonadati</taxon>
        <taxon>Campylobacterota</taxon>
        <taxon>Epsilonproteobacteria</taxon>
        <taxon>Campylobacterales</taxon>
        <taxon>Arcobacteraceae</taxon>
        <taxon>Candidatus Marinarcus</taxon>
    </lineage>
</organism>
<dbReference type="PANTHER" id="PTHR43575">
    <property type="entry name" value="PROTEIN ABCI7, CHLOROPLASTIC"/>
    <property type="match status" value="1"/>
</dbReference>
<dbReference type="InterPro" id="IPR000825">
    <property type="entry name" value="SUF_FeS_clus_asmbl_SufBD_core"/>
</dbReference>
<feature type="domain" description="SUF system FeS cluster assembly SufBD core" evidence="1">
    <location>
        <begin position="90"/>
        <end position="317"/>
    </location>
</feature>
<proteinExistence type="predicted"/>
<dbReference type="InterPro" id="IPR037284">
    <property type="entry name" value="SUF_FeS_clus_asmbl_SufBD_sf"/>
</dbReference>
<dbReference type="RefSeq" id="WP_128996823.1">
    <property type="nucleotide sequence ID" value="NZ_PDKN01000008.1"/>
</dbReference>
<keyword evidence="3" id="KW-1185">Reference proteome</keyword>
<evidence type="ECO:0000313" key="3">
    <source>
        <dbReference type="Proteomes" id="UP000290657"/>
    </source>
</evidence>
<sequence length="343" mass="39359">MKLSDIKTIILPDKNDEEFRKIELSSLYEHEFKKHVQFKLNENTSIITTKDAYTNRLFEWVRGVNDKQEVLRITQQSSEPLVLMYELKEDETLLSHSLKIEVADNIKASVIELFKTQAQNSAFLINREFNLEKNSQLVYAKIQEIQTSNNMVYNITLEQDNSSYCQINAFEYGDGYTLNNYINELNEPEANYNLNALVKLHNSSTVANLIRTIHNNESCLSNINVKHSLNDASTAIFKAKSIVKEKALYTKAFQSSNTLLQSDDATIFAQPHLEIATDELEASHGATTGALNKEQLLYLQSRGIKQEHASRILLDAFEKTIYENINNQKVKEYVLQHQGVYHV</sequence>
<reference evidence="2 3" key="1">
    <citation type="submission" date="2017-10" db="EMBL/GenBank/DDBJ databases">
        <title>Genomics of the genus Arcobacter.</title>
        <authorList>
            <person name="Perez-Cataluna A."/>
            <person name="Figueras M.J."/>
        </authorList>
    </citation>
    <scope>NUCLEOTIDE SEQUENCE [LARGE SCALE GENOMIC DNA]</scope>
    <source>
        <strain evidence="2 3">CECT 8987</strain>
    </source>
</reference>
<dbReference type="PANTHER" id="PTHR43575:SF1">
    <property type="entry name" value="PROTEIN ABCI7, CHLOROPLASTIC"/>
    <property type="match status" value="1"/>
</dbReference>
<comment type="caution">
    <text evidence="2">The sequence shown here is derived from an EMBL/GenBank/DDBJ whole genome shotgun (WGS) entry which is preliminary data.</text>
</comment>
<dbReference type="Proteomes" id="UP000290657">
    <property type="component" value="Unassembled WGS sequence"/>
</dbReference>
<dbReference type="SUPFAM" id="SSF101960">
    <property type="entry name" value="Stabilizer of iron transporter SufD"/>
    <property type="match status" value="1"/>
</dbReference>
<dbReference type="AlphaFoldDB" id="A0A4V1LNQ9"/>
<dbReference type="EMBL" id="PDKN01000008">
    <property type="protein sequence ID" value="RXJ55277.1"/>
    <property type="molecule type" value="Genomic_DNA"/>
</dbReference>